<accession>A0A1T5GQK5</accession>
<sequence length="78" mass="8868">MVRMFTNFFFLKICNKISGTKKTGSIETGNFLITMAKFYLNSIFYEFDSNRYNRLTDFSISAGHSGSSGIPGFLFPKN</sequence>
<dbReference type="EMBL" id="FUZA01000006">
    <property type="protein sequence ID" value="SKC10732.1"/>
    <property type="molecule type" value="Genomic_DNA"/>
</dbReference>
<dbReference type="AlphaFoldDB" id="A0A1T5GQK5"/>
<protein>
    <submittedName>
        <fullName evidence="1">Uncharacterized protein</fullName>
    </submittedName>
</protein>
<name>A0A1T5GQK5_9BACT</name>
<evidence type="ECO:0000313" key="1">
    <source>
        <dbReference type="EMBL" id="SKC10732.1"/>
    </source>
</evidence>
<keyword evidence="2" id="KW-1185">Reference proteome</keyword>
<reference evidence="2" key="1">
    <citation type="submission" date="2017-02" db="EMBL/GenBank/DDBJ databases">
        <authorList>
            <person name="Varghese N."/>
            <person name="Submissions S."/>
        </authorList>
    </citation>
    <scope>NUCLEOTIDE SEQUENCE [LARGE SCALE GENOMIC DNA]</scope>
    <source>
        <strain evidence="2">DSM 22270</strain>
    </source>
</reference>
<gene>
    <name evidence="1" type="ORF">SAMN05660293_04282</name>
</gene>
<organism evidence="1 2">
    <name type="scientific">Dyadobacter psychrophilus</name>
    <dbReference type="NCBI Taxonomy" id="651661"/>
    <lineage>
        <taxon>Bacteria</taxon>
        <taxon>Pseudomonadati</taxon>
        <taxon>Bacteroidota</taxon>
        <taxon>Cytophagia</taxon>
        <taxon>Cytophagales</taxon>
        <taxon>Spirosomataceae</taxon>
        <taxon>Dyadobacter</taxon>
    </lineage>
</organism>
<proteinExistence type="predicted"/>
<dbReference type="Proteomes" id="UP000190897">
    <property type="component" value="Unassembled WGS sequence"/>
</dbReference>
<evidence type="ECO:0000313" key="2">
    <source>
        <dbReference type="Proteomes" id="UP000190897"/>
    </source>
</evidence>